<dbReference type="OrthoDB" id="5655476at2"/>
<evidence type="ECO:0000313" key="3">
    <source>
        <dbReference type="Proteomes" id="UP000054698"/>
    </source>
</evidence>
<dbReference type="STRING" id="453.Lfee_0024"/>
<gene>
    <name evidence="2" type="primary">csrA_3</name>
    <name evidence="1" type="ORF">Lfee_0024</name>
    <name evidence="2" type="ORF">NCTC12022_02637</name>
</gene>
<name>A0A0W0UB59_9GAMM</name>
<evidence type="ECO:0000313" key="1">
    <source>
        <dbReference type="EMBL" id="KTD05138.1"/>
    </source>
</evidence>
<dbReference type="EMBL" id="LNYB01000003">
    <property type="protein sequence ID" value="KTD05138.1"/>
    <property type="molecule type" value="Genomic_DNA"/>
</dbReference>
<reference evidence="2 4" key="2">
    <citation type="submission" date="2018-06" db="EMBL/GenBank/DDBJ databases">
        <authorList>
            <consortium name="Pathogen Informatics"/>
            <person name="Doyle S."/>
        </authorList>
    </citation>
    <scope>NUCLEOTIDE SEQUENCE [LARGE SCALE GENOMIC DNA]</scope>
    <source>
        <strain evidence="2 4">NCTC12022</strain>
    </source>
</reference>
<accession>A0A0W0UB59</accession>
<dbReference type="Proteomes" id="UP000054698">
    <property type="component" value="Unassembled WGS sequence"/>
</dbReference>
<keyword evidence="3" id="KW-1185">Reference proteome</keyword>
<protein>
    <submittedName>
        <fullName evidence="1">Carbon storage regulator CsrA</fullName>
    </submittedName>
</protein>
<dbReference type="PATRIC" id="fig|453.4.peg.28"/>
<evidence type="ECO:0000313" key="4">
    <source>
        <dbReference type="Proteomes" id="UP000251942"/>
    </source>
</evidence>
<dbReference type="Gene3D" id="2.60.40.4380">
    <property type="entry name" value="Translational regulator CsrA"/>
    <property type="match status" value="1"/>
</dbReference>
<sequence length="64" mass="7446">MDIVNVEFEKELKLTVNKQEIRLLCFKTDEHGNIKFGVNAPRQIAVNRQEIFEMKKSNKQLPGS</sequence>
<dbReference type="SUPFAM" id="SSF117130">
    <property type="entry name" value="CsrA-like"/>
    <property type="match status" value="1"/>
</dbReference>
<dbReference type="GO" id="GO:0006109">
    <property type="term" value="P:regulation of carbohydrate metabolic process"/>
    <property type="evidence" value="ECO:0007669"/>
    <property type="project" value="InterPro"/>
</dbReference>
<organism evidence="1 3">
    <name type="scientific">Legionella feeleii</name>
    <dbReference type="NCBI Taxonomy" id="453"/>
    <lineage>
        <taxon>Bacteria</taxon>
        <taxon>Pseudomonadati</taxon>
        <taxon>Pseudomonadota</taxon>
        <taxon>Gammaproteobacteria</taxon>
        <taxon>Legionellales</taxon>
        <taxon>Legionellaceae</taxon>
        <taxon>Legionella</taxon>
    </lineage>
</organism>
<dbReference type="InterPro" id="IPR036107">
    <property type="entry name" value="CsrA_sf"/>
</dbReference>
<dbReference type="GO" id="GO:0006402">
    <property type="term" value="P:mRNA catabolic process"/>
    <property type="evidence" value="ECO:0007669"/>
    <property type="project" value="InterPro"/>
</dbReference>
<evidence type="ECO:0000313" key="2">
    <source>
        <dbReference type="EMBL" id="SPX61883.1"/>
    </source>
</evidence>
<proteinExistence type="predicted"/>
<dbReference type="Proteomes" id="UP000251942">
    <property type="component" value="Unassembled WGS sequence"/>
</dbReference>
<dbReference type="AlphaFoldDB" id="A0A0W0UB59"/>
<dbReference type="EMBL" id="UASS01000026">
    <property type="protein sequence ID" value="SPX61883.1"/>
    <property type="molecule type" value="Genomic_DNA"/>
</dbReference>
<dbReference type="GO" id="GO:0003723">
    <property type="term" value="F:RNA binding"/>
    <property type="evidence" value="ECO:0007669"/>
    <property type="project" value="InterPro"/>
</dbReference>
<dbReference type="RefSeq" id="WP_058443248.1">
    <property type="nucleotide sequence ID" value="NZ_CAAAHT010000090.1"/>
</dbReference>
<reference evidence="1 3" key="1">
    <citation type="submission" date="2015-11" db="EMBL/GenBank/DDBJ databases">
        <title>Genomic analysis of 38 Legionella species identifies large and diverse effector repertoires.</title>
        <authorList>
            <person name="Burstein D."/>
            <person name="Amaro F."/>
            <person name="Zusman T."/>
            <person name="Lifshitz Z."/>
            <person name="Cohen O."/>
            <person name="Gilbert J.A."/>
            <person name="Pupko T."/>
            <person name="Shuman H.A."/>
            <person name="Segal G."/>
        </authorList>
    </citation>
    <scope>NUCLEOTIDE SEQUENCE [LARGE SCALE GENOMIC DNA]</scope>
    <source>
        <strain evidence="1 3">WO-44C</strain>
    </source>
</reference>